<keyword evidence="2" id="KW-1185">Reference proteome</keyword>
<comment type="caution">
    <text evidence="1">The sequence shown here is derived from an EMBL/GenBank/DDBJ whole genome shotgun (WGS) entry which is preliminary data.</text>
</comment>
<proteinExistence type="predicted"/>
<dbReference type="AlphaFoldDB" id="A0A835F3H8"/>
<protein>
    <submittedName>
        <fullName evidence="1">Uncharacterized protein</fullName>
    </submittedName>
</protein>
<name>A0A835F3H8_9POAL</name>
<dbReference type="Proteomes" id="UP000636709">
    <property type="component" value="Unassembled WGS sequence"/>
</dbReference>
<dbReference type="OrthoDB" id="649363at2759"/>
<reference evidence="1" key="1">
    <citation type="submission" date="2020-07" db="EMBL/GenBank/DDBJ databases">
        <title>Genome sequence and genetic diversity analysis of an under-domesticated orphan crop, white fonio (Digitaria exilis).</title>
        <authorList>
            <person name="Bennetzen J.L."/>
            <person name="Chen S."/>
            <person name="Ma X."/>
            <person name="Wang X."/>
            <person name="Yssel A.E.J."/>
            <person name="Chaluvadi S.R."/>
            <person name="Johnson M."/>
            <person name="Gangashetty P."/>
            <person name="Hamidou F."/>
            <person name="Sanogo M.D."/>
            <person name="Zwaenepoel A."/>
            <person name="Wallace J."/>
            <person name="Van De Peer Y."/>
            <person name="Van Deynze A."/>
        </authorList>
    </citation>
    <scope>NUCLEOTIDE SEQUENCE</scope>
    <source>
        <tissue evidence="1">Leaves</tissue>
    </source>
</reference>
<dbReference type="EMBL" id="JACEFO010001646">
    <property type="protein sequence ID" value="KAF8727101.1"/>
    <property type="molecule type" value="Genomic_DNA"/>
</dbReference>
<sequence length="88" mass="10085">MDWWLTLRGGHNSLRQKGIDSVVMLVVWSLWKGRNNRVFDNAPRRSVADMVHDIWQEGQLWTQTGAKWMAALSWPTPTSNRAALGVHS</sequence>
<evidence type="ECO:0000313" key="2">
    <source>
        <dbReference type="Proteomes" id="UP000636709"/>
    </source>
</evidence>
<gene>
    <name evidence="1" type="ORF">HU200_019607</name>
</gene>
<accession>A0A835F3H8</accession>
<organism evidence="1 2">
    <name type="scientific">Digitaria exilis</name>
    <dbReference type="NCBI Taxonomy" id="1010633"/>
    <lineage>
        <taxon>Eukaryota</taxon>
        <taxon>Viridiplantae</taxon>
        <taxon>Streptophyta</taxon>
        <taxon>Embryophyta</taxon>
        <taxon>Tracheophyta</taxon>
        <taxon>Spermatophyta</taxon>
        <taxon>Magnoliopsida</taxon>
        <taxon>Liliopsida</taxon>
        <taxon>Poales</taxon>
        <taxon>Poaceae</taxon>
        <taxon>PACMAD clade</taxon>
        <taxon>Panicoideae</taxon>
        <taxon>Panicodae</taxon>
        <taxon>Paniceae</taxon>
        <taxon>Anthephorinae</taxon>
        <taxon>Digitaria</taxon>
    </lineage>
</organism>
<evidence type="ECO:0000313" key="1">
    <source>
        <dbReference type="EMBL" id="KAF8727101.1"/>
    </source>
</evidence>